<evidence type="ECO:0000256" key="2">
    <source>
        <dbReference type="ARBA" id="ARBA00022723"/>
    </source>
</evidence>
<evidence type="ECO:0000256" key="11">
    <source>
        <dbReference type="ARBA" id="ARBA00023163"/>
    </source>
</evidence>
<keyword evidence="11" id="KW-0804">Transcription</keyword>
<keyword evidence="8" id="KW-0560">Oxidoreductase</keyword>
<keyword evidence="3" id="KW-0677">Repeat</keyword>
<feature type="domain" description="JmjN" evidence="18">
    <location>
        <begin position="16"/>
        <end position="57"/>
    </location>
</feature>
<feature type="domain" description="JmjC" evidence="19">
    <location>
        <begin position="289"/>
        <end position="458"/>
    </location>
</feature>
<keyword evidence="21" id="KW-1185">Reference proteome</keyword>
<dbReference type="PANTHER" id="PTHR10694:SF45">
    <property type="entry name" value="LYSINE-SPECIFIC DEMETHYLASE ELF6"/>
    <property type="match status" value="1"/>
</dbReference>
<evidence type="ECO:0000256" key="1">
    <source>
        <dbReference type="ARBA" id="ARBA00009711"/>
    </source>
</evidence>
<dbReference type="Proteomes" id="UP000834106">
    <property type="component" value="Chromosome 12"/>
</dbReference>
<dbReference type="SMART" id="SM00545">
    <property type="entry name" value="JmjN"/>
    <property type="match status" value="1"/>
</dbReference>
<dbReference type="GO" id="GO:0008270">
    <property type="term" value="F:zinc ion binding"/>
    <property type="evidence" value="ECO:0007669"/>
    <property type="project" value="UniProtKB-KW"/>
</dbReference>
<dbReference type="GO" id="GO:0005634">
    <property type="term" value="C:nucleus"/>
    <property type="evidence" value="ECO:0007669"/>
    <property type="project" value="TreeGrafter"/>
</dbReference>
<evidence type="ECO:0000259" key="19">
    <source>
        <dbReference type="PROSITE" id="PS51184"/>
    </source>
</evidence>
<dbReference type="EMBL" id="OU503047">
    <property type="protein sequence ID" value="CAI9772995.1"/>
    <property type="molecule type" value="Genomic_DNA"/>
</dbReference>
<evidence type="ECO:0000256" key="5">
    <source>
        <dbReference type="ARBA" id="ARBA00022833"/>
    </source>
</evidence>
<evidence type="ECO:0000256" key="16">
    <source>
        <dbReference type="SAM" id="MobiDB-lite"/>
    </source>
</evidence>
<dbReference type="GO" id="GO:0071558">
    <property type="term" value="F:histone H3K27me2/H3K27me3 demethylase activity"/>
    <property type="evidence" value="ECO:0007669"/>
    <property type="project" value="UniProtKB-ARBA"/>
</dbReference>
<feature type="region of interest" description="Disordered" evidence="16">
    <location>
        <begin position="1204"/>
        <end position="1241"/>
    </location>
</feature>
<evidence type="ECO:0008006" key="22">
    <source>
        <dbReference type="Google" id="ProtNLM"/>
    </source>
</evidence>
<feature type="region of interest" description="Disordered" evidence="16">
    <location>
        <begin position="673"/>
        <end position="694"/>
    </location>
</feature>
<proteinExistence type="inferred from homology"/>
<evidence type="ECO:0000313" key="21">
    <source>
        <dbReference type="Proteomes" id="UP000834106"/>
    </source>
</evidence>
<comment type="similarity">
    <text evidence="1">Belongs to the JHDM3 histone demethylase family.</text>
</comment>
<feature type="compositionally biased region" description="Polar residues" evidence="16">
    <location>
        <begin position="1212"/>
        <end position="1233"/>
    </location>
</feature>
<dbReference type="GO" id="GO:0000785">
    <property type="term" value="C:chromatin"/>
    <property type="evidence" value="ECO:0007669"/>
    <property type="project" value="TreeGrafter"/>
</dbReference>
<dbReference type="PROSITE" id="PS51183">
    <property type="entry name" value="JMJN"/>
    <property type="match status" value="1"/>
</dbReference>
<feature type="domain" description="C2H2-type" evidence="17">
    <location>
        <begin position="1337"/>
        <end position="1366"/>
    </location>
</feature>
<name>A0AAD1ZTM4_9LAMI</name>
<evidence type="ECO:0000256" key="15">
    <source>
        <dbReference type="PROSITE-ProRule" id="PRU00042"/>
    </source>
</evidence>
<dbReference type="SMART" id="SM00355">
    <property type="entry name" value="ZnF_C2H2"/>
    <property type="match status" value="4"/>
</dbReference>
<keyword evidence="10" id="KW-0805">Transcription regulation</keyword>
<feature type="compositionally biased region" description="Basic and acidic residues" evidence="16">
    <location>
        <begin position="1279"/>
        <end position="1289"/>
    </location>
</feature>
<dbReference type="InterPro" id="IPR003347">
    <property type="entry name" value="JmjC_dom"/>
</dbReference>
<dbReference type="GO" id="GO:2000028">
    <property type="term" value="P:regulation of photoperiodism, flowering"/>
    <property type="evidence" value="ECO:0007669"/>
    <property type="project" value="UniProtKB-ARBA"/>
</dbReference>
<evidence type="ECO:0000313" key="20">
    <source>
        <dbReference type="EMBL" id="CAI9772995.1"/>
    </source>
</evidence>
<feature type="compositionally biased region" description="Basic and acidic residues" evidence="16">
    <location>
        <begin position="1301"/>
        <end position="1311"/>
    </location>
</feature>
<gene>
    <name evidence="20" type="ORF">FPE_LOCUS20425</name>
</gene>
<dbReference type="GO" id="GO:0040029">
    <property type="term" value="P:epigenetic regulation of gene expression"/>
    <property type="evidence" value="ECO:0007669"/>
    <property type="project" value="UniProtKB-ARBA"/>
</dbReference>
<evidence type="ECO:0000256" key="6">
    <source>
        <dbReference type="ARBA" id="ARBA00022853"/>
    </source>
</evidence>
<feature type="compositionally biased region" description="Polar residues" evidence="16">
    <location>
        <begin position="673"/>
        <end position="692"/>
    </location>
</feature>
<keyword evidence="6" id="KW-0156">Chromatin regulator</keyword>
<comment type="catalytic activity">
    <reaction evidence="14">
        <text>N(6),N(6),N(6)-trimethyl-L-lysyl(27)-[histone H3] + 2-oxoglutarate + O2 = N(6),N(6)-dimethyl-L-lysyl(27)-[histone H3] + formaldehyde + succinate + CO2</text>
        <dbReference type="Rhea" id="RHEA:60228"/>
        <dbReference type="Rhea" id="RHEA-COMP:15535"/>
        <dbReference type="Rhea" id="RHEA-COMP:15539"/>
        <dbReference type="ChEBI" id="CHEBI:15379"/>
        <dbReference type="ChEBI" id="CHEBI:16526"/>
        <dbReference type="ChEBI" id="CHEBI:16810"/>
        <dbReference type="ChEBI" id="CHEBI:16842"/>
        <dbReference type="ChEBI" id="CHEBI:30031"/>
        <dbReference type="ChEBI" id="CHEBI:61961"/>
        <dbReference type="ChEBI" id="CHEBI:61976"/>
    </reaction>
    <physiologicalReaction direction="left-to-right" evidence="14">
        <dbReference type="Rhea" id="RHEA:60229"/>
    </physiologicalReaction>
</comment>
<feature type="domain" description="C2H2-type" evidence="17">
    <location>
        <begin position="1367"/>
        <end position="1396"/>
    </location>
</feature>
<evidence type="ECO:0000256" key="4">
    <source>
        <dbReference type="ARBA" id="ARBA00022771"/>
    </source>
</evidence>
<evidence type="ECO:0000259" key="18">
    <source>
        <dbReference type="PROSITE" id="PS51183"/>
    </source>
</evidence>
<dbReference type="InterPro" id="IPR036236">
    <property type="entry name" value="Znf_C2H2_sf"/>
</dbReference>
<dbReference type="SUPFAM" id="SSF51197">
    <property type="entry name" value="Clavaminate synthase-like"/>
    <property type="match status" value="1"/>
</dbReference>
<evidence type="ECO:0000259" key="17">
    <source>
        <dbReference type="PROSITE" id="PS50157"/>
    </source>
</evidence>
<evidence type="ECO:0000256" key="9">
    <source>
        <dbReference type="ARBA" id="ARBA00023004"/>
    </source>
</evidence>
<organism evidence="20 21">
    <name type="scientific">Fraxinus pennsylvanica</name>
    <dbReference type="NCBI Taxonomy" id="56036"/>
    <lineage>
        <taxon>Eukaryota</taxon>
        <taxon>Viridiplantae</taxon>
        <taxon>Streptophyta</taxon>
        <taxon>Embryophyta</taxon>
        <taxon>Tracheophyta</taxon>
        <taxon>Spermatophyta</taxon>
        <taxon>Magnoliopsida</taxon>
        <taxon>eudicotyledons</taxon>
        <taxon>Gunneridae</taxon>
        <taxon>Pentapetalae</taxon>
        <taxon>asterids</taxon>
        <taxon>lamiids</taxon>
        <taxon>Lamiales</taxon>
        <taxon>Oleaceae</taxon>
        <taxon>Oleeae</taxon>
        <taxon>Fraxinus</taxon>
    </lineage>
</organism>
<dbReference type="Gene3D" id="2.60.120.650">
    <property type="entry name" value="Cupin"/>
    <property type="match status" value="1"/>
</dbReference>
<evidence type="ECO:0000256" key="10">
    <source>
        <dbReference type="ARBA" id="ARBA00023015"/>
    </source>
</evidence>
<reference evidence="20" key="1">
    <citation type="submission" date="2023-05" db="EMBL/GenBank/DDBJ databases">
        <authorList>
            <person name="Huff M."/>
        </authorList>
    </citation>
    <scope>NUCLEOTIDE SEQUENCE</scope>
</reference>
<dbReference type="SUPFAM" id="SSF57667">
    <property type="entry name" value="beta-beta-alpha zinc fingers"/>
    <property type="match status" value="1"/>
</dbReference>
<dbReference type="GO" id="GO:0009741">
    <property type="term" value="P:response to brassinosteroid"/>
    <property type="evidence" value="ECO:0007669"/>
    <property type="project" value="UniProtKB-ARBA"/>
</dbReference>
<keyword evidence="5" id="KW-0862">Zinc</keyword>
<evidence type="ECO:0000256" key="12">
    <source>
        <dbReference type="ARBA" id="ARBA00023242"/>
    </source>
</evidence>
<evidence type="ECO:0000256" key="3">
    <source>
        <dbReference type="ARBA" id="ARBA00022737"/>
    </source>
</evidence>
<evidence type="ECO:0000256" key="8">
    <source>
        <dbReference type="ARBA" id="ARBA00023002"/>
    </source>
</evidence>
<dbReference type="PANTHER" id="PTHR10694">
    <property type="entry name" value="LYSINE-SPECIFIC DEMETHYLASE"/>
    <property type="match status" value="1"/>
</dbReference>
<evidence type="ECO:0000256" key="14">
    <source>
        <dbReference type="ARBA" id="ARBA00051751"/>
    </source>
</evidence>
<dbReference type="InterPro" id="IPR003349">
    <property type="entry name" value="JmjN"/>
</dbReference>
<dbReference type="PROSITE" id="PS50157">
    <property type="entry name" value="ZINC_FINGER_C2H2_2"/>
    <property type="match status" value="3"/>
</dbReference>
<evidence type="ECO:0000256" key="7">
    <source>
        <dbReference type="ARBA" id="ARBA00022964"/>
    </source>
</evidence>
<keyword evidence="2" id="KW-0479">Metal-binding</keyword>
<sequence length="1428" mass="159071">MKDVEIPKWLKGLAMAPEFRPTDTEFADPIAYISKIEKEASAFGICKIIPPLPKPSKKYVLCNLNRSLSKCSELGSDLNLMSKTDNADRGNCNGGVSRAVFTTRHQELGGEKGKRVKGVGGQVSGAQKQVWQSGEVYTLEQFEAKSKNFAKGQFGMVKEVNPLIVEAMFWKVASAEKPVYVEYANDVPGSGFGEPVGSLRHFYRRKRRRRKRKSFDRNNLGSSDSKDDQVDAVSSGRLDKVSGGQKDFGLCKETASNSLPSTQLHQAASFSGDKDLNCTSEMEGTSGWKLSNSPWNLQVVARSSGSLTRFMPDDIPGVTSPMVYVGMLFSWFAWHVEDHELHSLNFLHMGAPKTWYAVPGDYAFNFEEVIRLYGYGGNTDRLAALSLLGEKTTVLSPEVIVESNIPCCRLVQYPGEFVVTFPRAYHIGFSHGFNCGEAANFGTAEWLAIAKEAAVRRAAMNYLPMLSHQQLLYLLTMSFISRIPRSLLPGVRSSRHRDRQKEERELLVKKAFIQDILNENTLLTILLRRNPLYHVVLWDLELLPSSSKESEFCNGADAAISTSIEKAYPEDDDNQDHFSQLDNCINAVGFDLDDDDLAYDFHIDSGTLPCVACGILGFPFMAVVQPSEEASKTLLLEDHRTIQDLEVFKPVESHSLSDLDHMVEASIPVVESSQPIHSPIEQSPISDHSSSPKYDAASSKAKTAMGWNISGAFEKPRLFCLEHAIETEGLLSTKGGAKVLVICHSDFQKIKAHAAAIAEEISVPFNYNEIPLGRASQEDLYLVDVAIDREEQTGCIEDWTSQMSINLQHCVKVKKNFPSQNVKHLLTLGRLFSDATTDLNSSSFYWKSRKLRTNRNLKHPLQRISTDGLKIMKDEEDSRSKFEHQTARKEVKFIQYSRRKYRSHSSAGVNEAPKDSIDHVLQNVPAGDDVDQKKEAKSTTKSIIVGVENIEHTFPGLSALASVGQSEHECINFSQTGGCDDNSLPLQCANSFSSATPAIENVAAQAIICSSDGLIVKEKFCDSTWRDPKVQHEIEVEGKFEKNKRCYLDNSDCSPAAEAGRCHSGNFSGPSAVSAQSNSKKENARKKHMAKETDSEVSDTLSCEGHDKVQTDADIQDKAVPVGQHEILTVRDDEVKAVSGGQQEIQTDRDNQEKAVSEGQQEIQTDRDDQIKAVSIGTGLVEEYTSTSVEELHVASNIHAAMESCGDDSKDASSPVQREPNYSNSTTLQSEPNLKSGRKRKREVDLLTQDQLHVGGFIISPCESLRPRIRKDASVSGTDCEKPVEEKLPVKKARKASADSIPHKDKKEHETRPHKCDLEGCRMSFKTKAELVLHKRNQCPVDGCRKKLSSHKYAVLHQRVHNDDRPLKCPWKGCTMSFKWAWARTEHIRVHTGERPYVCKVKDCGLTFRFVSDFSRHRRKTGHHVKLN</sequence>
<feature type="compositionally biased region" description="Polar residues" evidence="16">
    <location>
        <begin position="1067"/>
        <end position="1078"/>
    </location>
</feature>
<dbReference type="GO" id="GO:0048580">
    <property type="term" value="P:regulation of post-embryonic development"/>
    <property type="evidence" value="ECO:0007669"/>
    <property type="project" value="UniProtKB-ARBA"/>
</dbReference>
<evidence type="ECO:0000256" key="13">
    <source>
        <dbReference type="ARBA" id="ARBA00050682"/>
    </source>
</evidence>
<feature type="region of interest" description="Disordered" evidence="16">
    <location>
        <begin position="207"/>
        <end position="239"/>
    </location>
</feature>
<dbReference type="GO" id="GO:0009826">
    <property type="term" value="P:unidimensional cell growth"/>
    <property type="evidence" value="ECO:0007669"/>
    <property type="project" value="UniProtKB-ARBA"/>
</dbReference>
<keyword evidence="7" id="KW-0223">Dioxygenase</keyword>
<dbReference type="Gene3D" id="3.30.160.60">
    <property type="entry name" value="Classic Zinc Finger"/>
    <property type="match status" value="2"/>
</dbReference>
<dbReference type="FunFam" id="3.30.160.60:FF:000747">
    <property type="entry name" value="Probable lysine-specific demethylase ELF6"/>
    <property type="match status" value="1"/>
</dbReference>
<keyword evidence="9" id="KW-0408">Iron</keyword>
<keyword evidence="4 15" id="KW-0863">Zinc-finger</keyword>
<dbReference type="Pfam" id="PF02375">
    <property type="entry name" value="JmjN"/>
    <property type="match status" value="1"/>
</dbReference>
<feature type="compositionally biased region" description="Basic and acidic residues" evidence="16">
    <location>
        <begin position="1146"/>
        <end position="1156"/>
    </location>
</feature>
<dbReference type="GO" id="GO:0034647">
    <property type="term" value="F:histone H3K4me/H3K4me2/H3K4me3 demethylase activity"/>
    <property type="evidence" value="ECO:0007669"/>
    <property type="project" value="TreeGrafter"/>
</dbReference>
<protein>
    <recommendedName>
        <fullName evidence="22">Lysine-specific demethylase ELF6</fullName>
    </recommendedName>
</protein>
<accession>A0AAD1ZTM4</accession>
<comment type="catalytic activity">
    <reaction evidence="13">
        <text>N(6),N(6)-dimethyl-L-lysyl(27)-[histone H3] + 2-oxoglutarate + O2 = N(6)-methyl-L-lysyl(27)-[histone H3] + formaldehyde + succinate + CO2</text>
        <dbReference type="Rhea" id="RHEA:60232"/>
        <dbReference type="Rhea" id="RHEA-COMP:15539"/>
        <dbReference type="Rhea" id="RHEA-COMP:15544"/>
        <dbReference type="ChEBI" id="CHEBI:15379"/>
        <dbReference type="ChEBI" id="CHEBI:16526"/>
        <dbReference type="ChEBI" id="CHEBI:16810"/>
        <dbReference type="ChEBI" id="CHEBI:16842"/>
        <dbReference type="ChEBI" id="CHEBI:30031"/>
        <dbReference type="ChEBI" id="CHEBI:61929"/>
        <dbReference type="ChEBI" id="CHEBI:61976"/>
    </reaction>
    <physiologicalReaction direction="left-to-right" evidence="13">
        <dbReference type="Rhea" id="RHEA:60233"/>
    </physiologicalReaction>
</comment>
<dbReference type="InterPro" id="IPR013087">
    <property type="entry name" value="Znf_C2H2_type"/>
</dbReference>
<keyword evidence="12" id="KW-0539">Nucleus</keyword>
<feature type="domain" description="C2H2-type" evidence="17">
    <location>
        <begin position="1397"/>
        <end position="1428"/>
    </location>
</feature>
<dbReference type="GO" id="GO:0010628">
    <property type="term" value="P:positive regulation of gene expression"/>
    <property type="evidence" value="ECO:0007669"/>
    <property type="project" value="UniProtKB-ARBA"/>
</dbReference>
<dbReference type="Pfam" id="PF02373">
    <property type="entry name" value="JmjC"/>
    <property type="match status" value="1"/>
</dbReference>
<dbReference type="PROSITE" id="PS51184">
    <property type="entry name" value="JMJC"/>
    <property type="match status" value="1"/>
</dbReference>
<dbReference type="SMART" id="SM00558">
    <property type="entry name" value="JmjC"/>
    <property type="match status" value="1"/>
</dbReference>
<feature type="region of interest" description="Disordered" evidence="16">
    <location>
        <begin position="1138"/>
        <end position="1168"/>
    </location>
</feature>
<dbReference type="PROSITE" id="PS00028">
    <property type="entry name" value="ZINC_FINGER_C2H2_1"/>
    <property type="match status" value="3"/>
</dbReference>
<feature type="region of interest" description="Disordered" evidence="16">
    <location>
        <begin position="1273"/>
        <end position="1311"/>
    </location>
</feature>
<feature type="region of interest" description="Disordered" evidence="16">
    <location>
        <begin position="1067"/>
        <end position="1102"/>
    </location>
</feature>